<dbReference type="Pfam" id="PF00395">
    <property type="entry name" value="SLH"/>
    <property type="match status" value="2"/>
</dbReference>
<gene>
    <name evidence="3" type="ORF">PCC79_09300</name>
</gene>
<keyword evidence="4" id="KW-1185">Reference proteome</keyword>
<dbReference type="RefSeq" id="WP_342371657.1">
    <property type="nucleotide sequence ID" value="NZ_CP115965.1"/>
</dbReference>
<feature type="compositionally biased region" description="Low complexity" evidence="1">
    <location>
        <begin position="32"/>
        <end position="47"/>
    </location>
</feature>
<evidence type="ECO:0000313" key="3">
    <source>
        <dbReference type="EMBL" id="WZW97116.1"/>
    </source>
</evidence>
<evidence type="ECO:0000313" key="4">
    <source>
        <dbReference type="Proteomes" id="UP001434337"/>
    </source>
</evidence>
<feature type="domain" description="SLH" evidence="2">
    <location>
        <begin position="1761"/>
        <end position="1827"/>
    </location>
</feature>
<protein>
    <submittedName>
        <fullName evidence="3">S-layer homology domain-containing protein</fullName>
    </submittedName>
</protein>
<reference evidence="3 4" key="1">
    <citation type="journal article" date="2023" name="Environ Microbiome">
        <title>A coral-associated actinobacterium mitigates coral bleaching under heat stress.</title>
        <authorList>
            <person name="Li J."/>
            <person name="Zou Y."/>
            <person name="Li Q."/>
            <person name="Zhang J."/>
            <person name="Bourne D.G."/>
            <person name="Lyu Y."/>
            <person name="Liu C."/>
            <person name="Zhang S."/>
        </authorList>
    </citation>
    <scope>NUCLEOTIDE SEQUENCE [LARGE SCALE GENOMIC DNA]</scope>
    <source>
        <strain evidence="3 4">SCSIO 13291</strain>
    </source>
</reference>
<accession>A0ABZ3C2W1</accession>
<dbReference type="PROSITE" id="PS51272">
    <property type="entry name" value="SLH"/>
    <property type="match status" value="3"/>
</dbReference>
<feature type="domain" description="SLH" evidence="2">
    <location>
        <begin position="1830"/>
        <end position="1887"/>
    </location>
</feature>
<sequence>MARPLRWLVTLVLAWALVFGLGPAARAEVGDPAVAPATPTPTVTATPEAPPAATPERSPDPTPEPTPLLRPEPSADPPPTPVPPAEPAPDPAPEVAPEPAPENAANPAGPVAESPDAGAPNALPETDACIAMPLAAWAAPLPVAAVRTGLPECFTFTTRTTGPHQVRYGRPGAGMPTELSVYDPAGTLVRRFDSWNRGAVAPLTAAVTYRLIVGGGAVAPDPAYTVGVFDLLGTACRSISTAWDAPDETITSTARGQLDCRQLTAAGPDTLWLSATGHPVDALVYDAFGAQQCYASITGFACRLAAAGRHVVILQPASDDHATSTISVRSLSDDRGCVTAPLGSWRSPLPAATTRTRLAECRLVTTTSTGPYVMRLQPGARRLQTYVFDTARTLVGEHDTSDLGPDAYAVLRLQGGTTHTVVTVGPVDATPQTYQIGLLDIMGTPGCESGLGRWDAPARPFVAATGAEVDCLQPTAERAGPLLVSLGALGFVALGFGPDGGQICEVTTNEPMTCGAADLGPRRLLLMRGTPAAGETTVWIGDLTAPTGCAPLGTAAWRTPLPTSAVRTGPPECFVYTPTASGAQALRIHRTTGAARLSVTVHDSRGARVAAFATDGVDEPSAVVGLAVNAPHLVVVTSPAAAADTTYRVGVVPVMESTGCPVLDSDRWDTAPWTAALDPGDLWDCRELTSPAGSTLWWSHLDLTGSPVFTVVDAVGSQVCRTRTRFSVGSFRTGACRLTGVAPFRVLAQSANEQQARGTTSWASMASRQACADASRTMSFAEPAASFPAPATAGVRCLTLGLSTGDTALFSLTGADVAALAGYIVDAAGEEQCSTAANASVCRLRGRAPFRAVVTASRPGAVGSWQVAVRRINAPVGCERLDSLVTGASWATRLDAVDAARCVRFVAGAGDQLDATASNPDAPATLPYGIFQADGTDACKPRTDRTDPNCAVRAGGDLTAVLWARSTVPLGRVTFGLACWNPVCGPAAFSLARVTPAVVGAGATTSVEVSGRVLLPGTTVSLVRGGTTVPGTVTSWSADARSATVRFDLASAALGSYDVVAHSATEGTARLLAGLTVQAPEQPIVNARLLTRGAFRWGRSTRFTVEVTNHGNVDAGGVLLMITGLPAASNVSPRFSLVDPKLPATGRSDWSQERDTFVRDGVRGIPLYLSSLPAGSTRSYEFNLEVPQPAPFTLNVSAGRCLVTEPPGGPGAGVAESGRSAGSAQPDAWGWFGAGGCGDALLDLFKQIVMDAVPGGACAGLAADAAAAIARNVANEAPPFSAASASDLFWSGLGSVACVSSVIPGGQGLAAVLGALGEANTVFTALEKCWPEQDSATMVPVASFDPNELVGPRGGGTAHALTPGGRHRFGIYFENLATATAPAQEVRITHHIDPAHYDLGDVRFSDVQFGATHWTPVSPSGELDERLTIPDALVVDVDATVDAAAGTITWTLITVDPLTGELPDDPLRGFLPPNTDGTRGQGVVWFDVPLRDVASGTATSSISDIVFDLNPAIRTNTWSNLIDGVAPQAGLAPLPPSSPNPTFAVSWQASDAHAGVRQVELFVAVDGGAPTPWATVTDATGSRPFTGAPGHAYGFYAIATDAAGLRSATPTAPQATTRVGSGTTAVTAVPPVFAERCGTGSDTVTIPATPGVGYLIGGQTAAAGVHPARGQVIVEARALPGYVLTGTTRWAGSFAAGSVFDDVPVGTEHLESICWMYVRGLTTGYGTPPRLTYQPVSPVNRDAMAAFLYRYAGSPAYTPPAISPFADVPTTAQFYKEIAWLAEQGITTGWETGGRRYYRPLTPVNRDAMAAFLYRFAGSPVWTPPAASPFADLTPSTAFYSEITWLAHHGITTGWVDGPRRQFRPVNPVNRDAMAAFLQRYDAAELR</sequence>
<dbReference type="Proteomes" id="UP001434337">
    <property type="component" value="Chromosome"/>
</dbReference>
<feature type="domain" description="SLH" evidence="2">
    <location>
        <begin position="1696"/>
        <end position="1760"/>
    </location>
</feature>
<proteinExistence type="predicted"/>
<organism evidence="3 4">
    <name type="scientific">Propioniciclava soli</name>
    <dbReference type="NCBI Taxonomy" id="2775081"/>
    <lineage>
        <taxon>Bacteria</taxon>
        <taxon>Bacillati</taxon>
        <taxon>Actinomycetota</taxon>
        <taxon>Actinomycetes</taxon>
        <taxon>Propionibacteriales</taxon>
        <taxon>Propionibacteriaceae</taxon>
        <taxon>Propioniciclava</taxon>
    </lineage>
</organism>
<evidence type="ECO:0000256" key="1">
    <source>
        <dbReference type="SAM" id="MobiDB-lite"/>
    </source>
</evidence>
<feature type="region of interest" description="Disordered" evidence="1">
    <location>
        <begin position="32"/>
        <end position="122"/>
    </location>
</feature>
<dbReference type="EMBL" id="CP115965">
    <property type="protein sequence ID" value="WZW97116.1"/>
    <property type="molecule type" value="Genomic_DNA"/>
</dbReference>
<feature type="compositionally biased region" description="Pro residues" evidence="1">
    <location>
        <begin position="60"/>
        <end position="100"/>
    </location>
</feature>
<name>A0ABZ3C2W1_9ACTN</name>
<evidence type="ECO:0000259" key="2">
    <source>
        <dbReference type="PROSITE" id="PS51272"/>
    </source>
</evidence>
<dbReference type="PANTHER" id="PTHR24216">
    <property type="entry name" value="PAXILLIN-RELATED"/>
    <property type="match status" value="1"/>
</dbReference>
<feature type="compositionally biased region" description="Low complexity" evidence="1">
    <location>
        <begin position="101"/>
        <end position="113"/>
    </location>
</feature>
<dbReference type="InterPro" id="IPR001119">
    <property type="entry name" value="SLH_dom"/>
</dbReference>